<dbReference type="InterPro" id="IPR043128">
    <property type="entry name" value="Rev_trsase/Diguanyl_cyclase"/>
</dbReference>
<evidence type="ECO:0000313" key="4">
    <source>
        <dbReference type="Proteomes" id="UP001186944"/>
    </source>
</evidence>
<dbReference type="SUPFAM" id="SSF56672">
    <property type="entry name" value="DNA/RNA polymerases"/>
    <property type="match status" value="1"/>
</dbReference>
<dbReference type="InterPro" id="IPR043502">
    <property type="entry name" value="DNA/RNA_pol_sf"/>
</dbReference>
<dbReference type="AlphaFoldDB" id="A0AA89BTS6"/>
<gene>
    <name evidence="3" type="ORF">FSP39_016128</name>
</gene>
<comment type="caution">
    <text evidence="3">The sequence shown here is derived from an EMBL/GenBank/DDBJ whole genome shotgun (WGS) entry which is preliminary data.</text>
</comment>
<dbReference type="Gene3D" id="3.10.10.10">
    <property type="entry name" value="HIV Type 1 Reverse Transcriptase, subunit A, domain 1"/>
    <property type="match status" value="1"/>
</dbReference>
<accession>A0AA89BTS6</accession>
<evidence type="ECO:0000313" key="3">
    <source>
        <dbReference type="EMBL" id="KAK3095565.1"/>
    </source>
</evidence>
<feature type="region of interest" description="Disordered" evidence="1">
    <location>
        <begin position="71"/>
        <end position="96"/>
    </location>
</feature>
<evidence type="ECO:0000259" key="2">
    <source>
        <dbReference type="PROSITE" id="PS50878"/>
    </source>
</evidence>
<protein>
    <recommendedName>
        <fullName evidence="2">Reverse transcriptase domain-containing protein</fullName>
    </recommendedName>
</protein>
<dbReference type="CDD" id="cd03714">
    <property type="entry name" value="RT_DIRS1"/>
    <property type="match status" value="1"/>
</dbReference>
<feature type="compositionally biased region" description="Basic and acidic residues" evidence="1">
    <location>
        <begin position="73"/>
        <end position="84"/>
    </location>
</feature>
<dbReference type="InterPro" id="IPR052055">
    <property type="entry name" value="Hepadnavirus_pol/RT"/>
</dbReference>
<dbReference type="Proteomes" id="UP001186944">
    <property type="component" value="Unassembled WGS sequence"/>
</dbReference>
<keyword evidence="4" id="KW-1185">Reference proteome</keyword>
<dbReference type="EMBL" id="VSWD01000008">
    <property type="protein sequence ID" value="KAK3095565.1"/>
    <property type="molecule type" value="Genomic_DNA"/>
</dbReference>
<dbReference type="PANTHER" id="PTHR33050">
    <property type="entry name" value="REVERSE TRANSCRIPTASE DOMAIN-CONTAINING PROTEIN"/>
    <property type="match status" value="1"/>
</dbReference>
<dbReference type="InterPro" id="IPR000477">
    <property type="entry name" value="RT_dom"/>
</dbReference>
<dbReference type="Gene3D" id="3.30.70.270">
    <property type="match status" value="1"/>
</dbReference>
<dbReference type="Pfam" id="PF00078">
    <property type="entry name" value="RVT_1"/>
    <property type="match status" value="1"/>
</dbReference>
<dbReference type="CDD" id="cd09275">
    <property type="entry name" value="RNase_HI_RT_DIRS1"/>
    <property type="match status" value="1"/>
</dbReference>
<reference evidence="3" key="1">
    <citation type="submission" date="2019-08" db="EMBL/GenBank/DDBJ databases">
        <title>The improved chromosome-level genome for the pearl oyster Pinctada fucata martensii using PacBio sequencing and Hi-C.</title>
        <authorList>
            <person name="Zheng Z."/>
        </authorList>
    </citation>
    <scope>NUCLEOTIDE SEQUENCE</scope>
    <source>
        <strain evidence="3">ZZ-2019</strain>
        <tissue evidence="3">Adductor muscle</tissue>
    </source>
</reference>
<organism evidence="3 4">
    <name type="scientific">Pinctada imbricata</name>
    <name type="common">Atlantic pearl-oyster</name>
    <name type="synonym">Pinctada martensii</name>
    <dbReference type="NCBI Taxonomy" id="66713"/>
    <lineage>
        <taxon>Eukaryota</taxon>
        <taxon>Metazoa</taxon>
        <taxon>Spiralia</taxon>
        <taxon>Lophotrochozoa</taxon>
        <taxon>Mollusca</taxon>
        <taxon>Bivalvia</taxon>
        <taxon>Autobranchia</taxon>
        <taxon>Pteriomorphia</taxon>
        <taxon>Pterioida</taxon>
        <taxon>Pterioidea</taxon>
        <taxon>Pteriidae</taxon>
        <taxon>Pinctada</taxon>
    </lineage>
</organism>
<proteinExistence type="predicted"/>
<dbReference type="PANTHER" id="PTHR33050:SF8">
    <property type="entry name" value="REVERSE TRANSCRIPTASE DOMAIN-CONTAINING PROTEIN"/>
    <property type="match status" value="1"/>
</dbReference>
<name>A0AA89BTS6_PINIB</name>
<dbReference type="PROSITE" id="PS50878">
    <property type="entry name" value="RT_POL"/>
    <property type="match status" value="1"/>
</dbReference>
<feature type="domain" description="Reverse transcriptase" evidence="2">
    <location>
        <begin position="178"/>
        <end position="373"/>
    </location>
</feature>
<sequence length="626" mass="71413">MHWVPLCIRNGQDQDNCSQKIFVPTTAATSTPLRAATVTSLTTTKANVQENHACIPMFASKAGATIIKGCVHPSKDNSKPDHRQNQPLQALKERQSHQKKINEFQISTPVSVNKLKFWLTGYDSQMKQYLLNGFQFGFRIPYEGLRKFRSHKNLKSANENKLIIADTIQSEISKKRVEGPFYKPPFPNLQCSPLGLVPKKESGKFRMIHHLSFPEGGSINDGISHEHCAVKYQSLDDAVAQIKKFGVGALLAKTDIAEAFKNIPIHPDDFELLGFTFNEQFYFDKTLPFGLSFSCNLFEKFSTALHWILTSHFKNTGCVHVLDDYLFIGPPSSNNCQKDLHNFLSLCQDIGLPIKHEKTVLPTTTLTFLGLEIDTVKYEMRLPLDKLRNLRETLVGFQYRRKTTLRELQSLIGLLNFACTVVVPGRPFLRRLIDLTKGIQRPHHFRKLNSEARADIKAWLLFIEYFNGKALILSDIWSSSNVLNLYTDASNLGFGGTFHKHWFYGSWPKEWLDHHITIKELFPIVLALDLYSDMMKNQCIEFFSDNEAVVHIINTQTSKNAMLMKLVRKLVLISMKFNILFKATHIPGVHNVSSDKLSRLQIEEFRNINQSMNVNPTPVLPHQLTI</sequence>
<evidence type="ECO:0000256" key="1">
    <source>
        <dbReference type="SAM" id="MobiDB-lite"/>
    </source>
</evidence>